<name>A0AAD2D6Q4_EUPCR</name>
<reference evidence="2" key="1">
    <citation type="submission" date="2023-07" db="EMBL/GenBank/DDBJ databases">
        <authorList>
            <consortium name="AG Swart"/>
            <person name="Singh M."/>
            <person name="Singh A."/>
            <person name="Seah K."/>
            <person name="Emmerich C."/>
        </authorList>
    </citation>
    <scope>NUCLEOTIDE SEQUENCE</scope>
    <source>
        <strain evidence="2">DP1</strain>
    </source>
</reference>
<dbReference type="EMBL" id="CAMPGE010023695">
    <property type="protein sequence ID" value="CAI2381606.1"/>
    <property type="molecule type" value="Genomic_DNA"/>
</dbReference>
<feature type="compositionally biased region" description="Basic residues" evidence="1">
    <location>
        <begin position="26"/>
        <end position="39"/>
    </location>
</feature>
<evidence type="ECO:0000313" key="3">
    <source>
        <dbReference type="Proteomes" id="UP001295684"/>
    </source>
</evidence>
<proteinExistence type="predicted"/>
<feature type="region of interest" description="Disordered" evidence="1">
    <location>
        <begin position="1"/>
        <end position="56"/>
    </location>
</feature>
<sequence length="95" mass="10881">MGNKHSTQIQASQETEKNKNTLTMPKKTKKSNKKALKGKAKADSNSKVNIPKEYSDPAHFEISDDEEAEDLYQQPSFLRRHTPLLVFKNKYCQAK</sequence>
<dbReference type="Proteomes" id="UP001295684">
    <property type="component" value="Unassembled WGS sequence"/>
</dbReference>
<gene>
    <name evidence="2" type="ORF">ECRASSUSDP1_LOCUS23063</name>
</gene>
<organism evidence="2 3">
    <name type="scientific">Euplotes crassus</name>
    <dbReference type="NCBI Taxonomy" id="5936"/>
    <lineage>
        <taxon>Eukaryota</taxon>
        <taxon>Sar</taxon>
        <taxon>Alveolata</taxon>
        <taxon>Ciliophora</taxon>
        <taxon>Intramacronucleata</taxon>
        <taxon>Spirotrichea</taxon>
        <taxon>Hypotrichia</taxon>
        <taxon>Euplotida</taxon>
        <taxon>Euplotidae</taxon>
        <taxon>Moneuplotes</taxon>
    </lineage>
</organism>
<feature type="compositionally biased region" description="Polar residues" evidence="1">
    <location>
        <begin position="1"/>
        <end position="13"/>
    </location>
</feature>
<protein>
    <submittedName>
        <fullName evidence="2">Uncharacterized protein</fullName>
    </submittedName>
</protein>
<dbReference type="AlphaFoldDB" id="A0AAD2D6Q4"/>
<evidence type="ECO:0000256" key="1">
    <source>
        <dbReference type="SAM" id="MobiDB-lite"/>
    </source>
</evidence>
<accession>A0AAD2D6Q4</accession>
<comment type="caution">
    <text evidence="2">The sequence shown here is derived from an EMBL/GenBank/DDBJ whole genome shotgun (WGS) entry which is preliminary data.</text>
</comment>
<keyword evidence="3" id="KW-1185">Reference proteome</keyword>
<evidence type="ECO:0000313" key="2">
    <source>
        <dbReference type="EMBL" id="CAI2381606.1"/>
    </source>
</evidence>